<dbReference type="AlphaFoldDB" id="A0AAE0WE85"/>
<proteinExistence type="predicted"/>
<protein>
    <submittedName>
        <fullName evidence="2">Uncharacterized protein</fullName>
    </submittedName>
</protein>
<evidence type="ECO:0000256" key="1">
    <source>
        <dbReference type="SAM" id="Coils"/>
    </source>
</evidence>
<comment type="caution">
    <text evidence="2">The sequence shown here is derived from an EMBL/GenBank/DDBJ whole genome shotgun (WGS) entry which is preliminary data.</text>
</comment>
<reference evidence="2" key="2">
    <citation type="journal article" date="2021" name="Genome Biol. Evol.">
        <title>Developing a high-quality reference genome for a parasitic bivalve with doubly uniparental inheritance (Bivalvia: Unionida).</title>
        <authorList>
            <person name="Smith C.H."/>
        </authorList>
    </citation>
    <scope>NUCLEOTIDE SEQUENCE</scope>
    <source>
        <strain evidence="2">CHS0354</strain>
        <tissue evidence="2">Mantle</tissue>
    </source>
</reference>
<keyword evidence="1" id="KW-0175">Coiled coil</keyword>
<evidence type="ECO:0000313" key="2">
    <source>
        <dbReference type="EMBL" id="KAK3610155.1"/>
    </source>
</evidence>
<reference evidence="2" key="3">
    <citation type="submission" date="2023-05" db="EMBL/GenBank/DDBJ databases">
        <authorList>
            <person name="Smith C.H."/>
        </authorList>
    </citation>
    <scope>NUCLEOTIDE SEQUENCE</scope>
    <source>
        <strain evidence="2">CHS0354</strain>
        <tissue evidence="2">Mantle</tissue>
    </source>
</reference>
<sequence>MKSVELNLKQKKLKLKRLSLEATRQRRRRLKLKRTPEDIAKNIRIWGKNYESLQVVEAVDRPSQTTIWIFSKHLLMLCGLVLLAATSVDRRNCDCPVMYTADGRVKVIVVVASDEGPVENSRFSKLLQFSAVRFID</sequence>
<reference evidence="2" key="1">
    <citation type="journal article" date="2021" name="Genome Biol. Evol.">
        <title>A High-Quality Reference Genome for a Parasitic Bivalve with Doubly Uniparental Inheritance (Bivalvia: Unionida).</title>
        <authorList>
            <person name="Smith C.H."/>
        </authorList>
    </citation>
    <scope>NUCLEOTIDE SEQUENCE</scope>
    <source>
        <strain evidence="2">CHS0354</strain>
    </source>
</reference>
<keyword evidence="3" id="KW-1185">Reference proteome</keyword>
<organism evidence="2 3">
    <name type="scientific">Potamilus streckersoni</name>
    <dbReference type="NCBI Taxonomy" id="2493646"/>
    <lineage>
        <taxon>Eukaryota</taxon>
        <taxon>Metazoa</taxon>
        <taxon>Spiralia</taxon>
        <taxon>Lophotrochozoa</taxon>
        <taxon>Mollusca</taxon>
        <taxon>Bivalvia</taxon>
        <taxon>Autobranchia</taxon>
        <taxon>Heteroconchia</taxon>
        <taxon>Palaeoheterodonta</taxon>
        <taxon>Unionida</taxon>
        <taxon>Unionoidea</taxon>
        <taxon>Unionidae</taxon>
        <taxon>Ambleminae</taxon>
        <taxon>Lampsilini</taxon>
        <taxon>Potamilus</taxon>
    </lineage>
</organism>
<accession>A0AAE0WE85</accession>
<feature type="coiled-coil region" evidence="1">
    <location>
        <begin position="1"/>
        <end position="28"/>
    </location>
</feature>
<evidence type="ECO:0000313" key="3">
    <source>
        <dbReference type="Proteomes" id="UP001195483"/>
    </source>
</evidence>
<name>A0AAE0WE85_9BIVA</name>
<dbReference type="EMBL" id="JAEAOA010002325">
    <property type="protein sequence ID" value="KAK3610155.1"/>
    <property type="molecule type" value="Genomic_DNA"/>
</dbReference>
<gene>
    <name evidence="2" type="ORF">CHS0354_039936</name>
</gene>
<dbReference type="Proteomes" id="UP001195483">
    <property type="component" value="Unassembled WGS sequence"/>
</dbReference>